<evidence type="ECO:0000259" key="1">
    <source>
        <dbReference type="PROSITE" id="PS50280"/>
    </source>
</evidence>
<keyword evidence="3" id="KW-1185">Reference proteome</keyword>
<organism evidence="2 3">
    <name type="scientific">Saccharomycopsis crataegensis</name>
    <dbReference type="NCBI Taxonomy" id="43959"/>
    <lineage>
        <taxon>Eukaryota</taxon>
        <taxon>Fungi</taxon>
        <taxon>Dikarya</taxon>
        <taxon>Ascomycota</taxon>
        <taxon>Saccharomycotina</taxon>
        <taxon>Saccharomycetes</taxon>
        <taxon>Saccharomycopsidaceae</taxon>
        <taxon>Saccharomycopsis</taxon>
    </lineage>
</organism>
<proteinExistence type="predicted"/>
<dbReference type="PANTHER" id="PTHR13271">
    <property type="entry name" value="UNCHARACTERIZED PUTATIVE METHYLTRANSFERASE"/>
    <property type="match status" value="1"/>
</dbReference>
<dbReference type="GO" id="GO:0016279">
    <property type="term" value="F:protein-lysine N-methyltransferase activity"/>
    <property type="evidence" value="ECO:0007669"/>
    <property type="project" value="TreeGrafter"/>
</dbReference>
<dbReference type="InterPro" id="IPR001214">
    <property type="entry name" value="SET_dom"/>
</dbReference>
<evidence type="ECO:0000313" key="2">
    <source>
        <dbReference type="EMBL" id="GMM36954.1"/>
    </source>
</evidence>
<gene>
    <name evidence="2" type="ORF">DASC09_042790</name>
</gene>
<dbReference type="AlphaFoldDB" id="A0AAV5QQC9"/>
<protein>
    <recommendedName>
        <fullName evidence="1">SET domain-containing protein</fullName>
    </recommendedName>
</protein>
<sequence length="678" mass="77590">MLQNSSDVLNKLLCWAKSNGAKIHPDIEFTVTTDKGISAFKKYSKELGASYDYQIEIPTEIIITPESSRGFFHENYPGFSSKVDEAQLRFCNSNSITKLFLSYLKFSDSETNSFYQPYIDSLPIGSVIPDSPLLWCIKDKKLLQGTNLGNSIDLKLIVLIKEWYELVSLLIGNSNLVESNELEFYNEYFLNKGEVSQLCYVALEKFHQKLENISNDNKIEKGKISWLSFEAYLWAHLMMTSRSFPYRVISGKEDNDEGILLPVVDLLNHSVSERVEWKPVVNAANKQLFSFKNDGFDTLADGEELLNNYGLKNNEELLLGYGFIIPGNKYETCALKLKLPAAQITGFASEYPGLKLPTPEDFSNISSNSLAIKENSKFDDGLLYFLSKANPIPEELLQIFCLLVKNDYDETFDDEHNSANDSTPRITTRMKLHAINNLQVAIESKFNALKDNNLTSATTPRAKICSEYLKSQEKIFNGSLKALKSDLKTTIKEVEKGSKILTIKKILNRDIKFQEALIQLFNTDKEEQQEDAEEQEEDIIDRLISPESSIAHDPEESHMLIEQIIVLWLVRCGNKNFYPEYKIPNSDFDSVLPSYIFDLFLWFKIHKFRETEFAQAEIAHFQNLHDAYFPTFAEECPEIFGVGSWKAIDLVIANRILDLIRYTRVGKEDIYLLENSFV</sequence>
<dbReference type="GeneID" id="90074929"/>
<dbReference type="SUPFAM" id="SSF82199">
    <property type="entry name" value="SET domain"/>
    <property type="match status" value="1"/>
</dbReference>
<reference evidence="2 3" key="1">
    <citation type="journal article" date="2023" name="Elife">
        <title>Identification of key yeast species and microbe-microbe interactions impacting larval growth of Drosophila in the wild.</title>
        <authorList>
            <person name="Mure A."/>
            <person name="Sugiura Y."/>
            <person name="Maeda R."/>
            <person name="Honda K."/>
            <person name="Sakurai N."/>
            <person name="Takahashi Y."/>
            <person name="Watada M."/>
            <person name="Katoh T."/>
            <person name="Gotoh A."/>
            <person name="Gotoh Y."/>
            <person name="Taniguchi I."/>
            <person name="Nakamura K."/>
            <person name="Hayashi T."/>
            <person name="Katayama T."/>
            <person name="Uemura T."/>
            <person name="Hattori Y."/>
        </authorList>
    </citation>
    <scope>NUCLEOTIDE SEQUENCE [LARGE SCALE GENOMIC DNA]</scope>
    <source>
        <strain evidence="2 3">SC-9</strain>
    </source>
</reference>
<evidence type="ECO:0000313" key="3">
    <source>
        <dbReference type="Proteomes" id="UP001360560"/>
    </source>
</evidence>
<dbReference type="EMBL" id="BTFZ01000011">
    <property type="protein sequence ID" value="GMM36954.1"/>
    <property type="molecule type" value="Genomic_DNA"/>
</dbReference>
<dbReference type="PANTHER" id="PTHR13271:SF147">
    <property type="entry name" value="PROTEIN-LYSINE N-METHYLTRANSFERASE EFM1-RELATED"/>
    <property type="match status" value="1"/>
</dbReference>
<dbReference type="InterPro" id="IPR046341">
    <property type="entry name" value="SET_dom_sf"/>
</dbReference>
<dbReference type="InterPro" id="IPR050600">
    <property type="entry name" value="SETD3_SETD6_MTase"/>
</dbReference>
<accession>A0AAV5QQC9</accession>
<dbReference type="PROSITE" id="PS50280">
    <property type="entry name" value="SET"/>
    <property type="match status" value="1"/>
</dbReference>
<name>A0AAV5QQC9_9ASCO</name>
<dbReference type="GO" id="GO:0005634">
    <property type="term" value="C:nucleus"/>
    <property type="evidence" value="ECO:0007669"/>
    <property type="project" value="TreeGrafter"/>
</dbReference>
<comment type="caution">
    <text evidence="2">The sequence shown here is derived from an EMBL/GenBank/DDBJ whole genome shotgun (WGS) entry which is preliminary data.</text>
</comment>
<feature type="domain" description="SET" evidence="1">
    <location>
        <begin position="180"/>
        <end position="310"/>
    </location>
</feature>
<dbReference type="Gene3D" id="3.90.1410.10">
    <property type="entry name" value="set domain protein methyltransferase, domain 1"/>
    <property type="match status" value="1"/>
</dbReference>
<dbReference type="Proteomes" id="UP001360560">
    <property type="component" value="Unassembled WGS sequence"/>
</dbReference>
<dbReference type="RefSeq" id="XP_064853950.1">
    <property type="nucleotide sequence ID" value="XM_064997878.1"/>
</dbReference>